<proteinExistence type="predicted"/>
<dbReference type="CDD" id="cd07891">
    <property type="entry name" value="CYTH-like_CthTTM-like_1"/>
    <property type="match status" value="1"/>
</dbReference>
<dbReference type="PIRSF" id="PIRSF016487">
    <property type="entry name" value="CYTH_UCP016487"/>
    <property type="match status" value="1"/>
</dbReference>
<evidence type="ECO:0000313" key="3">
    <source>
        <dbReference type="EMBL" id="WCE45984.1"/>
    </source>
</evidence>
<dbReference type="InterPro" id="IPR023577">
    <property type="entry name" value="CYTH_domain"/>
</dbReference>
<dbReference type="PANTHER" id="PTHR40114">
    <property type="entry name" value="SLR0698 PROTEIN"/>
    <property type="match status" value="1"/>
</dbReference>
<dbReference type="PANTHER" id="PTHR40114:SF1">
    <property type="entry name" value="SLR0698 PROTEIN"/>
    <property type="match status" value="1"/>
</dbReference>
<dbReference type="InterPro" id="IPR012042">
    <property type="entry name" value="NeuTTM/CthTTM-like"/>
</dbReference>
<dbReference type="Proteomes" id="UP001211044">
    <property type="component" value="Chromosome"/>
</dbReference>
<sequence length="162" mass="17894">MGVEVERKFLVSGAGWRDLVARSAPIRQGYLLAEPQKVVRVRQFGQRAFLTIKGKQTGLARPEFEYVIPPTDAPGLLRMCSGVVEKVRYDLSVPAALWTVDVFEGANAGLVVLEIEDEPGQDRVSALTRADLPAWVGEEVSEDFAYTNAALSKKPFSTWERA</sequence>
<protein>
    <submittedName>
        <fullName evidence="3">CYTH domain-containing protein</fullName>
    </submittedName>
</protein>
<dbReference type="EMBL" id="CP116394">
    <property type="protein sequence ID" value="WCE45984.1"/>
    <property type="molecule type" value="Genomic_DNA"/>
</dbReference>
<organism evidence="3 4">
    <name type="scientific">Winkia neuii subsp. anitrata</name>
    <dbReference type="NCBI Taxonomy" id="29318"/>
    <lineage>
        <taxon>Bacteria</taxon>
        <taxon>Bacillati</taxon>
        <taxon>Actinomycetota</taxon>
        <taxon>Actinomycetes</taxon>
        <taxon>Actinomycetales</taxon>
        <taxon>Actinomycetaceae</taxon>
        <taxon>Winkia</taxon>
    </lineage>
</organism>
<accession>A0AB38XP96</accession>
<dbReference type="InterPro" id="IPR033469">
    <property type="entry name" value="CYTH-like_dom_sf"/>
</dbReference>
<gene>
    <name evidence="3" type="ORF">PIG85_10125</name>
</gene>
<dbReference type="KEGG" id="wne:PIG85_10125"/>
<dbReference type="SMART" id="SM01118">
    <property type="entry name" value="CYTH"/>
    <property type="match status" value="1"/>
</dbReference>
<reference evidence="3" key="1">
    <citation type="submission" date="2023-01" db="EMBL/GenBank/DDBJ databases">
        <title>Comparative Genomic Analysis of the Clinically-Derived Winkia Strain NY0527 Provides Evidence into the Taxonomic Reassignment of Winkia neuii and Characterizes Their Virulence Traits.</title>
        <authorList>
            <person name="Cai X."/>
            <person name="Peng Y."/>
            <person name="Li M."/>
            <person name="Qiu Y."/>
            <person name="Wang Y."/>
            <person name="Xu L."/>
            <person name="Hou Q."/>
        </authorList>
    </citation>
    <scope>NUCLEOTIDE SEQUENCE</scope>
    <source>
        <strain evidence="3">NY0527</strain>
    </source>
</reference>
<dbReference type="RefSeq" id="WP_004807985.1">
    <property type="nucleotide sequence ID" value="NZ_CP116394.1"/>
</dbReference>
<feature type="domain" description="CYTH" evidence="2">
    <location>
        <begin position="2"/>
        <end position="152"/>
    </location>
</feature>
<evidence type="ECO:0000256" key="1">
    <source>
        <dbReference type="PIRSR" id="PIRSR016487-1"/>
    </source>
</evidence>
<name>A0AB38XP96_9ACTO</name>
<dbReference type="SUPFAM" id="SSF55154">
    <property type="entry name" value="CYTH-like phosphatases"/>
    <property type="match status" value="1"/>
</dbReference>
<evidence type="ECO:0000259" key="2">
    <source>
        <dbReference type="PROSITE" id="PS51707"/>
    </source>
</evidence>
<dbReference type="Gene3D" id="2.40.320.10">
    <property type="entry name" value="Hypothetical Protein Pfu-838710-001"/>
    <property type="match status" value="1"/>
</dbReference>
<evidence type="ECO:0000313" key="4">
    <source>
        <dbReference type="Proteomes" id="UP001211044"/>
    </source>
</evidence>
<feature type="active site" description="Proton acceptor" evidence="1">
    <location>
        <position position="30"/>
    </location>
</feature>
<dbReference type="AlphaFoldDB" id="A0AB38XP96"/>
<dbReference type="Pfam" id="PF01928">
    <property type="entry name" value="CYTH"/>
    <property type="match status" value="1"/>
</dbReference>
<dbReference type="PROSITE" id="PS51707">
    <property type="entry name" value="CYTH"/>
    <property type="match status" value="1"/>
</dbReference>